<dbReference type="Pfam" id="PF02274">
    <property type="entry name" value="ADI"/>
    <property type="match status" value="1"/>
</dbReference>
<organism evidence="8 9">
    <name type="scientific">Alloiococcus otitis ATCC 51267</name>
    <dbReference type="NCBI Taxonomy" id="883081"/>
    <lineage>
        <taxon>Bacteria</taxon>
        <taxon>Bacillati</taxon>
        <taxon>Bacillota</taxon>
        <taxon>Bacilli</taxon>
        <taxon>Lactobacillales</taxon>
        <taxon>Carnobacteriaceae</taxon>
        <taxon>Alloiococcus</taxon>
    </lineage>
</organism>
<comment type="catalytic activity">
    <reaction evidence="7">
        <text>L-arginine + H2O = L-citrulline + NH4(+)</text>
        <dbReference type="Rhea" id="RHEA:19597"/>
        <dbReference type="ChEBI" id="CHEBI:15377"/>
        <dbReference type="ChEBI" id="CHEBI:28938"/>
        <dbReference type="ChEBI" id="CHEBI:32682"/>
        <dbReference type="ChEBI" id="CHEBI:57743"/>
        <dbReference type="EC" id="3.5.3.6"/>
    </reaction>
</comment>
<evidence type="ECO:0000313" key="9">
    <source>
        <dbReference type="Proteomes" id="UP000009875"/>
    </source>
</evidence>
<comment type="pathway">
    <text evidence="1">Amino-acid degradation; L-arginine degradation via ADI pathway; carbamoyl phosphate from L-arginine: step 1/2.</text>
</comment>
<keyword evidence="5" id="KW-0378">Hydrolase</keyword>
<accession>K9EDT7</accession>
<dbReference type="PANTHER" id="PTHR47271:SF2">
    <property type="entry name" value="ARGININE DEIMINASE"/>
    <property type="match status" value="1"/>
</dbReference>
<dbReference type="GO" id="GO:0019546">
    <property type="term" value="P:L-arginine deiminase pathway"/>
    <property type="evidence" value="ECO:0007669"/>
    <property type="project" value="TreeGrafter"/>
</dbReference>
<dbReference type="eggNOG" id="COG2235">
    <property type="taxonomic scope" value="Bacteria"/>
</dbReference>
<dbReference type="STRING" id="883081.HMPREF9698_00353"/>
<dbReference type="Proteomes" id="UP000009875">
    <property type="component" value="Unassembled WGS sequence"/>
</dbReference>
<comment type="similarity">
    <text evidence="2">Belongs to the arginine deiminase family.</text>
</comment>
<dbReference type="Gene3D" id="3.75.10.10">
    <property type="entry name" value="L-arginine/glycine Amidinotransferase, Chain A"/>
    <property type="match status" value="1"/>
</dbReference>
<comment type="caution">
    <text evidence="8">The sequence shown here is derived from an EMBL/GenBank/DDBJ whole genome shotgun (WGS) entry which is preliminary data.</text>
</comment>
<evidence type="ECO:0000256" key="2">
    <source>
        <dbReference type="ARBA" id="ARBA00010206"/>
    </source>
</evidence>
<proteinExistence type="inferred from homology"/>
<dbReference type="PATRIC" id="fig|883081.3.peg.355"/>
<evidence type="ECO:0000256" key="4">
    <source>
        <dbReference type="ARBA" id="ARBA00022503"/>
    </source>
</evidence>
<dbReference type="EC" id="3.5.3.6" evidence="3"/>
<dbReference type="AlphaFoldDB" id="K9EDT7"/>
<evidence type="ECO:0000256" key="7">
    <source>
        <dbReference type="ARBA" id="ARBA00049429"/>
    </source>
</evidence>
<dbReference type="UniPathway" id="UPA00254">
    <property type="reaction ID" value="UER00364"/>
</dbReference>
<dbReference type="EMBL" id="AGXA01000005">
    <property type="protein sequence ID" value="EKU94041.1"/>
    <property type="molecule type" value="Genomic_DNA"/>
</dbReference>
<dbReference type="InterPro" id="IPR003876">
    <property type="entry name" value="Arg_deiminase"/>
</dbReference>
<dbReference type="SUPFAM" id="SSF55909">
    <property type="entry name" value="Pentein"/>
    <property type="match status" value="1"/>
</dbReference>
<dbReference type="PRINTS" id="PR01466">
    <property type="entry name" value="ARGDEIMINASE"/>
</dbReference>
<dbReference type="HOGENOM" id="CLU_2620604_0_0_9"/>
<reference evidence="8 9" key="1">
    <citation type="submission" date="2012-09" db="EMBL/GenBank/DDBJ databases">
        <title>The Genome Sequence of Alloiococcus otitis ATCC 51267.</title>
        <authorList>
            <consortium name="The Broad Institute Genome Sequencing Platform"/>
            <person name="Earl A."/>
            <person name="Ward D."/>
            <person name="Feldgarden M."/>
            <person name="Gevers D."/>
            <person name="Huys G."/>
            <person name="Walker B."/>
            <person name="Young S.K."/>
            <person name="Zeng Q."/>
            <person name="Gargeya S."/>
            <person name="Fitzgerald M."/>
            <person name="Haas B."/>
            <person name="Abouelleil A."/>
            <person name="Alvarado L."/>
            <person name="Arachchi H.M."/>
            <person name="Berlin A.M."/>
            <person name="Chapman S.B."/>
            <person name="Goldberg J."/>
            <person name="Griggs A."/>
            <person name="Gujja S."/>
            <person name="Hansen M."/>
            <person name="Howarth C."/>
            <person name="Imamovic A."/>
            <person name="Larimer J."/>
            <person name="McCowen C."/>
            <person name="Montmayeur A."/>
            <person name="Murphy C."/>
            <person name="Neiman D."/>
            <person name="Pearson M."/>
            <person name="Priest M."/>
            <person name="Roberts A."/>
            <person name="Saif S."/>
            <person name="Shea T."/>
            <person name="Sisk P."/>
            <person name="Sykes S."/>
            <person name="Wortman J."/>
            <person name="Nusbaum C."/>
            <person name="Birren B."/>
        </authorList>
    </citation>
    <scope>NUCLEOTIDE SEQUENCE [LARGE SCALE GENOMIC DNA]</scope>
    <source>
        <strain evidence="8 9">ATCC 51267</strain>
    </source>
</reference>
<name>K9EDT7_9LACT</name>
<evidence type="ECO:0000313" key="8">
    <source>
        <dbReference type="EMBL" id="EKU94041.1"/>
    </source>
</evidence>
<protein>
    <recommendedName>
        <fullName evidence="6">Arginine deiminase</fullName>
        <ecNumber evidence="3">3.5.3.6</ecNumber>
    </recommendedName>
</protein>
<gene>
    <name evidence="8" type="ORF">HMPREF9698_00353</name>
</gene>
<evidence type="ECO:0000256" key="6">
    <source>
        <dbReference type="ARBA" id="ARBA00029544"/>
    </source>
</evidence>
<evidence type="ECO:0000256" key="3">
    <source>
        <dbReference type="ARBA" id="ARBA00012171"/>
    </source>
</evidence>
<evidence type="ECO:0000256" key="1">
    <source>
        <dbReference type="ARBA" id="ARBA00005213"/>
    </source>
</evidence>
<sequence>MAEALGLDEVTLIPCGGNDPVAGAREQWNDGSNTLAIAPGEVVVYDRNRVTNALLEEAGLKLHKIMASELVRGRGGPRCMSMPLFRENL</sequence>
<dbReference type="GO" id="GO:0016990">
    <property type="term" value="F:arginine deiminase activity"/>
    <property type="evidence" value="ECO:0007669"/>
    <property type="project" value="UniProtKB-EC"/>
</dbReference>
<evidence type="ECO:0000256" key="5">
    <source>
        <dbReference type="ARBA" id="ARBA00022801"/>
    </source>
</evidence>
<keyword evidence="4" id="KW-0056">Arginine metabolism</keyword>
<dbReference type="PANTHER" id="PTHR47271">
    <property type="entry name" value="ARGININE DEIMINASE"/>
    <property type="match status" value="1"/>
</dbReference>
<keyword evidence="9" id="KW-1185">Reference proteome</keyword>